<gene>
    <name evidence="1" type="ORF">DCAF_LOCUS26659</name>
</gene>
<sequence>MTDEISDQRFLRFKHRLESLSGRDDGNVLSISNQKGILDQSSKSGTEAQQRNWCDHWKQYVWFILGKGIPISKSEEVHLHAVHTDTSVSYNLVTPTTEISTCDASAGDSHLTLSPKRIEIVHPLRVVTDDSVFLSLLVTHLSKTPEVISLFLGLRERVHSICRQLLMLMALQQIV</sequence>
<protein>
    <submittedName>
        <fullName evidence="1">Uncharacterized protein</fullName>
    </submittedName>
</protein>
<comment type="caution">
    <text evidence="1">The sequence shown here is derived from an EMBL/GenBank/DDBJ whole genome shotgun (WGS) entry which is preliminary data.</text>
</comment>
<organism evidence="1 2">
    <name type="scientific">Dovyalis caffra</name>
    <dbReference type="NCBI Taxonomy" id="77055"/>
    <lineage>
        <taxon>Eukaryota</taxon>
        <taxon>Viridiplantae</taxon>
        <taxon>Streptophyta</taxon>
        <taxon>Embryophyta</taxon>
        <taxon>Tracheophyta</taxon>
        <taxon>Spermatophyta</taxon>
        <taxon>Magnoliopsida</taxon>
        <taxon>eudicotyledons</taxon>
        <taxon>Gunneridae</taxon>
        <taxon>Pentapetalae</taxon>
        <taxon>rosids</taxon>
        <taxon>fabids</taxon>
        <taxon>Malpighiales</taxon>
        <taxon>Salicaceae</taxon>
        <taxon>Flacourtieae</taxon>
        <taxon>Dovyalis</taxon>
    </lineage>
</organism>
<reference evidence="1 2" key="1">
    <citation type="submission" date="2024-01" db="EMBL/GenBank/DDBJ databases">
        <authorList>
            <person name="Waweru B."/>
        </authorList>
    </citation>
    <scope>NUCLEOTIDE SEQUENCE [LARGE SCALE GENOMIC DNA]</scope>
</reference>
<evidence type="ECO:0000313" key="1">
    <source>
        <dbReference type="EMBL" id="CAK7356388.1"/>
    </source>
</evidence>
<evidence type="ECO:0000313" key="2">
    <source>
        <dbReference type="Proteomes" id="UP001314170"/>
    </source>
</evidence>
<name>A0AAV1SUA1_9ROSI</name>
<proteinExistence type="predicted"/>
<dbReference type="Proteomes" id="UP001314170">
    <property type="component" value="Unassembled WGS sequence"/>
</dbReference>
<dbReference type="Gene3D" id="2.70.160.11">
    <property type="entry name" value="Hnrnp arginine n-methyltransferase1"/>
    <property type="match status" value="1"/>
</dbReference>
<dbReference type="EMBL" id="CAWUPB010001197">
    <property type="protein sequence ID" value="CAK7356388.1"/>
    <property type="molecule type" value="Genomic_DNA"/>
</dbReference>
<keyword evidence="2" id="KW-1185">Reference proteome</keyword>
<accession>A0AAV1SUA1</accession>
<dbReference type="AlphaFoldDB" id="A0AAV1SUA1"/>